<dbReference type="eggNOG" id="COG4241">
    <property type="taxonomic scope" value="Bacteria"/>
</dbReference>
<evidence type="ECO:0000313" key="3">
    <source>
        <dbReference type="Proteomes" id="UP000001589"/>
    </source>
</evidence>
<dbReference type="STRING" id="167542.P9515_05001"/>
<dbReference type="InterPro" id="IPR018710">
    <property type="entry name" value="DUF2232"/>
</dbReference>
<dbReference type="AlphaFoldDB" id="A2BV98"/>
<keyword evidence="1" id="KW-0472">Membrane</keyword>
<evidence type="ECO:0000313" key="2">
    <source>
        <dbReference type="EMBL" id="ABM71709.1"/>
    </source>
</evidence>
<feature type="transmembrane region" description="Helical" evidence="1">
    <location>
        <begin position="166"/>
        <end position="189"/>
    </location>
</feature>
<dbReference type="Proteomes" id="UP000001589">
    <property type="component" value="Chromosome"/>
</dbReference>
<reference evidence="2 3" key="1">
    <citation type="journal article" date="2007" name="PLoS Genet.">
        <title>Patterns and implications of gene gain and loss in the evolution of Prochlorococcus.</title>
        <authorList>
            <person name="Kettler G.C."/>
            <person name="Martiny A.C."/>
            <person name="Huang K."/>
            <person name="Zucker J."/>
            <person name="Coleman M.L."/>
            <person name="Rodrigue S."/>
            <person name="Chen F."/>
            <person name="Lapidus A."/>
            <person name="Ferriera S."/>
            <person name="Johnson J."/>
            <person name="Steglich C."/>
            <person name="Church G.M."/>
            <person name="Richardson P."/>
            <person name="Chisholm S.W."/>
        </authorList>
    </citation>
    <scope>NUCLEOTIDE SEQUENCE [LARGE SCALE GENOMIC DNA]</scope>
    <source>
        <strain evidence="2 3">MIT 9515</strain>
    </source>
</reference>
<feature type="transmembrane region" description="Helical" evidence="1">
    <location>
        <begin position="21"/>
        <end position="47"/>
    </location>
</feature>
<dbReference type="HOGENOM" id="CLU_080696_0_0_3"/>
<gene>
    <name evidence="2" type="ordered locus">P9515_05001</name>
</gene>
<proteinExistence type="predicted"/>
<dbReference type="PANTHER" id="PTHR37185">
    <property type="entry name" value="MEMBRANE PROTEIN"/>
    <property type="match status" value="1"/>
</dbReference>
<dbReference type="Pfam" id="PF09991">
    <property type="entry name" value="DUF2232"/>
    <property type="match status" value="1"/>
</dbReference>
<evidence type="ECO:0000256" key="1">
    <source>
        <dbReference type="SAM" id="Phobius"/>
    </source>
</evidence>
<organism evidence="2 3">
    <name type="scientific">Prochlorococcus marinus (strain MIT 9515)</name>
    <dbReference type="NCBI Taxonomy" id="167542"/>
    <lineage>
        <taxon>Bacteria</taxon>
        <taxon>Bacillati</taxon>
        <taxon>Cyanobacteriota</taxon>
        <taxon>Cyanophyceae</taxon>
        <taxon>Synechococcales</taxon>
        <taxon>Prochlorococcaceae</taxon>
        <taxon>Prochlorococcus</taxon>
    </lineage>
</organism>
<keyword evidence="1" id="KW-1133">Transmembrane helix</keyword>
<dbReference type="KEGG" id="pmc:P9515_05001"/>
<dbReference type="PANTHER" id="PTHR37185:SF3">
    <property type="entry name" value="MEMBRANE PROTEIN"/>
    <property type="match status" value="1"/>
</dbReference>
<keyword evidence="1" id="KW-0812">Transmembrane</keyword>
<feature type="transmembrane region" description="Helical" evidence="1">
    <location>
        <begin position="108"/>
        <end position="128"/>
    </location>
</feature>
<sequence>MKNHMKFLRKNDALNIVEPSYLASLSSLLWVALYYLPIGGALLRLVLPLPMILLHLRRGTSTALEGLIIQFLLLLILMGPIRGTLFLFPYGILAFWLGWSWFKQKNWWLSWSVGFILGTLGFFIRVFALSTLVGDNLWIIITRASYGLLDKFIELFNLPFSPSIRIIQLVALLLIIFQEMVYVLTIHILSYSLFPRLNSNIPDPPKIMNGFVDLGL</sequence>
<accession>A2BV98</accession>
<dbReference type="EMBL" id="CP000552">
    <property type="protein sequence ID" value="ABM71709.1"/>
    <property type="molecule type" value="Genomic_DNA"/>
</dbReference>
<feature type="transmembrane region" description="Helical" evidence="1">
    <location>
        <begin position="67"/>
        <end position="96"/>
    </location>
</feature>
<name>A2BV98_PROM5</name>
<protein>
    <submittedName>
        <fullName evidence="2">Predicted membrane protein</fullName>
    </submittedName>
</protein>